<sequence length="121" mass="13366">MKIKDLSGEALNYAVCVAEGNGGKLSTEGFVYYLHEGSEFLIFPDYLSWADGGPIIERECITITAYGEASDSPKNPDYWEACIHARDETIVMTGSSPLEAAMKCYVAYKIGDEVEIPEELR</sequence>
<evidence type="ECO:0008006" key="3">
    <source>
        <dbReference type="Google" id="ProtNLM"/>
    </source>
</evidence>
<proteinExistence type="predicted"/>
<accession>A0A084XW42</accession>
<dbReference type="InterPro" id="IPR019701">
    <property type="entry name" value="Phage_P22_NinX"/>
</dbReference>
<name>A0A084XW42_9PROT</name>
<organism evidence="1 2">
    <name type="scientific">Candidatus Accumulibacter vicinus</name>
    <dbReference type="NCBI Taxonomy" id="2954382"/>
    <lineage>
        <taxon>Bacteria</taxon>
        <taxon>Pseudomonadati</taxon>
        <taxon>Pseudomonadota</taxon>
        <taxon>Betaproteobacteria</taxon>
        <taxon>Candidatus Accumulibacter</taxon>
    </lineage>
</organism>
<gene>
    <name evidence="1" type="ORF">CAPSK01_003950</name>
</gene>
<dbReference type="EMBL" id="JDSS02000038">
    <property type="protein sequence ID" value="KFB66686.1"/>
    <property type="molecule type" value="Genomic_DNA"/>
</dbReference>
<evidence type="ECO:0000313" key="1">
    <source>
        <dbReference type="EMBL" id="KFB66686.1"/>
    </source>
</evidence>
<comment type="caution">
    <text evidence="1">The sequence shown here is derived from an EMBL/GenBank/DDBJ whole genome shotgun (WGS) entry which is preliminary data.</text>
</comment>
<reference evidence="1 2" key="1">
    <citation type="submission" date="2014-07" db="EMBL/GenBank/DDBJ databases">
        <title>Expanding our view of genomic diversity in Candidatus Accumulibacter clades.</title>
        <authorList>
            <person name="Skennerton C.T."/>
            <person name="Barr J.J."/>
            <person name="Slater F.R."/>
            <person name="Bond P.L."/>
            <person name="Tyson G.W."/>
        </authorList>
    </citation>
    <scope>NUCLEOTIDE SEQUENCE [LARGE SCALE GENOMIC DNA]</scope>
    <source>
        <strain evidence="2">SK-01</strain>
    </source>
</reference>
<dbReference type="AlphaFoldDB" id="A0A084XW42"/>
<dbReference type="RefSeq" id="WP_273703930.1">
    <property type="nucleotide sequence ID" value="NZ_JDSS02000038.1"/>
</dbReference>
<dbReference type="STRING" id="1457154.CAPSK01_003950"/>
<dbReference type="Proteomes" id="UP000019812">
    <property type="component" value="Unassembled WGS sequence"/>
</dbReference>
<dbReference type="Pfam" id="PF10765">
    <property type="entry name" value="Phage_P22_NinX"/>
    <property type="match status" value="1"/>
</dbReference>
<protein>
    <recommendedName>
        <fullName evidence="3">DUF2591 domain-containing protein</fullName>
    </recommendedName>
</protein>
<evidence type="ECO:0000313" key="2">
    <source>
        <dbReference type="Proteomes" id="UP000019812"/>
    </source>
</evidence>